<evidence type="ECO:0000313" key="10">
    <source>
        <dbReference type="EMBL" id="KRT16941.1"/>
    </source>
</evidence>
<dbReference type="GO" id="GO:0005737">
    <property type="term" value="C:cytoplasm"/>
    <property type="evidence" value="ECO:0007669"/>
    <property type="project" value="UniProtKB-SubCell"/>
</dbReference>
<comment type="similarity">
    <text evidence="8">Belongs to the tRNA(Ile)-lysidine synthase family.</text>
</comment>
<comment type="subcellular location">
    <subcellularLocation>
        <location evidence="1 8">Cytoplasm</location>
    </subcellularLocation>
</comment>
<evidence type="ECO:0000256" key="2">
    <source>
        <dbReference type="ARBA" id="ARBA00022490"/>
    </source>
</evidence>
<dbReference type="Pfam" id="PF11734">
    <property type="entry name" value="TilS_C"/>
    <property type="match status" value="1"/>
</dbReference>
<evidence type="ECO:0000259" key="9">
    <source>
        <dbReference type="SMART" id="SM00977"/>
    </source>
</evidence>
<name>A0A0T5VT11_9SPHI</name>
<dbReference type="InterPro" id="IPR012094">
    <property type="entry name" value="tRNA_Ile_lys_synt"/>
</dbReference>
<keyword evidence="6 8" id="KW-0067">ATP-binding</keyword>
<evidence type="ECO:0000256" key="1">
    <source>
        <dbReference type="ARBA" id="ARBA00004496"/>
    </source>
</evidence>
<keyword evidence="4 8" id="KW-0819">tRNA processing</keyword>
<dbReference type="STRING" id="687842.ASU31_04445"/>
<evidence type="ECO:0000256" key="8">
    <source>
        <dbReference type="HAMAP-Rule" id="MF_01161"/>
    </source>
</evidence>
<dbReference type="SUPFAM" id="SSF52402">
    <property type="entry name" value="Adenine nucleotide alpha hydrolases-like"/>
    <property type="match status" value="1"/>
</dbReference>
<dbReference type="Proteomes" id="UP000051950">
    <property type="component" value="Unassembled WGS sequence"/>
</dbReference>
<keyword evidence="3 8" id="KW-0436">Ligase</keyword>
<keyword evidence="2 8" id="KW-0963">Cytoplasm</keyword>
<accession>A0A0T5VT11</accession>
<dbReference type="Gene3D" id="3.40.50.620">
    <property type="entry name" value="HUPs"/>
    <property type="match status" value="1"/>
</dbReference>
<dbReference type="InterPro" id="IPR012796">
    <property type="entry name" value="Lysidine-tRNA-synth_C"/>
</dbReference>
<evidence type="ECO:0000256" key="5">
    <source>
        <dbReference type="ARBA" id="ARBA00022741"/>
    </source>
</evidence>
<dbReference type="EMBL" id="LMZQ01000003">
    <property type="protein sequence ID" value="KRT16941.1"/>
    <property type="molecule type" value="Genomic_DNA"/>
</dbReference>
<sequence>MLPVKQFQDFIEQQQLFVRANKILLAVSGGKDSVLMLHLFKAIGVDIGVAHCNFNLRADEAQRDESFVALLAKNLGLPFYVTHFDTKKYAAENKISTQMAARDLRYNWFEEIRRKEGYDYIALAQHQNDAVETVLINLTRGTGISGLHGILPKRDLLIRPLLFLNRQQIDEIVRTNNIDFVEDSSNASTNYTRNKIRLQVVPHLQEINPNLEKTFAENISRFAELETFLNIQVQKLANRILNKRSDGIYIPLEEVSKLNPQKLLLYELLKTFNFGENVVEEILDSLRALSGTHFFSATHQAIINRRDLVIVEKNTSVTSNQFIHPTTENIAFANDEISLTLTDEVKFEINSNKAFVNADKLIFPLVLRNWQNGDKFIPLGMRNPKKVSDYFIDEKVPLHLKSVTPILVNGNGEIVWIAGMRQDNRYKLTTATKKVAIFELKIK</sequence>
<dbReference type="AlphaFoldDB" id="A0A0T5VT11"/>
<dbReference type="SMART" id="SM00977">
    <property type="entry name" value="TilS_C"/>
    <property type="match status" value="1"/>
</dbReference>
<gene>
    <name evidence="8" type="primary">tilS</name>
    <name evidence="10" type="ORF">ASU31_04445</name>
</gene>
<dbReference type="InterPro" id="IPR014729">
    <property type="entry name" value="Rossmann-like_a/b/a_fold"/>
</dbReference>
<dbReference type="PANTHER" id="PTHR43033:SF1">
    <property type="entry name" value="TRNA(ILE)-LYSIDINE SYNTHASE-RELATED"/>
    <property type="match status" value="1"/>
</dbReference>
<evidence type="ECO:0000313" key="11">
    <source>
        <dbReference type="Proteomes" id="UP000051950"/>
    </source>
</evidence>
<keyword evidence="11" id="KW-1185">Reference proteome</keyword>
<comment type="function">
    <text evidence="8">Ligates lysine onto the cytidine present at position 34 of the AUA codon-specific tRNA(Ile) that contains the anticodon CAU, in an ATP-dependent manner. Cytidine is converted to lysidine, thus changing the amino acid specificity of the tRNA from methionine to isoleucine.</text>
</comment>
<dbReference type="GO" id="GO:0006400">
    <property type="term" value="P:tRNA modification"/>
    <property type="evidence" value="ECO:0007669"/>
    <property type="project" value="UniProtKB-UniRule"/>
</dbReference>
<feature type="domain" description="Lysidine-tRNA(Ile) synthetase C-terminal" evidence="9">
    <location>
        <begin position="365"/>
        <end position="439"/>
    </location>
</feature>
<protein>
    <recommendedName>
        <fullName evidence="8">tRNA(Ile)-lysidine synthase</fullName>
        <ecNumber evidence="8">6.3.4.19</ecNumber>
    </recommendedName>
    <alternativeName>
        <fullName evidence="8">tRNA(Ile)-2-lysyl-cytidine synthase</fullName>
    </alternativeName>
    <alternativeName>
        <fullName evidence="8">tRNA(Ile)-lysidine synthetase</fullName>
    </alternativeName>
</protein>
<dbReference type="GO" id="GO:0005524">
    <property type="term" value="F:ATP binding"/>
    <property type="evidence" value="ECO:0007669"/>
    <property type="project" value="UniProtKB-UniRule"/>
</dbReference>
<dbReference type="Pfam" id="PF01171">
    <property type="entry name" value="ATP_bind_3"/>
    <property type="match status" value="1"/>
</dbReference>
<dbReference type="NCBIfam" id="TIGR02433">
    <property type="entry name" value="lysidine_TilS_C"/>
    <property type="match status" value="1"/>
</dbReference>
<reference evidence="10 11" key="1">
    <citation type="submission" date="2015-11" db="EMBL/GenBank/DDBJ databases">
        <title>Sequence of Pedobacter ginsenosidimutans.</title>
        <authorList>
            <person name="Carson E."/>
            <person name="Keyser V."/>
            <person name="Newman J."/>
            <person name="Miller J."/>
        </authorList>
    </citation>
    <scope>NUCLEOTIDE SEQUENCE [LARGE SCALE GENOMIC DNA]</scope>
    <source>
        <strain evidence="10 11">KACC 14530</strain>
    </source>
</reference>
<evidence type="ECO:0000256" key="4">
    <source>
        <dbReference type="ARBA" id="ARBA00022694"/>
    </source>
</evidence>
<dbReference type="RefSeq" id="WP_057931190.1">
    <property type="nucleotide sequence ID" value="NZ_LMZQ01000003.1"/>
</dbReference>
<comment type="domain">
    <text evidence="8">The N-terminal region contains the highly conserved SGGXDS motif, predicted to be a P-loop motif involved in ATP binding.</text>
</comment>
<dbReference type="InterPro" id="IPR011063">
    <property type="entry name" value="TilS/TtcA_N"/>
</dbReference>
<proteinExistence type="inferred from homology"/>
<keyword evidence="5 8" id="KW-0547">Nucleotide-binding</keyword>
<dbReference type="CDD" id="cd01992">
    <property type="entry name" value="TilS_N"/>
    <property type="match status" value="1"/>
</dbReference>
<comment type="catalytic activity">
    <reaction evidence="7 8">
        <text>cytidine(34) in tRNA(Ile2) + L-lysine + ATP = lysidine(34) in tRNA(Ile2) + AMP + diphosphate + H(+)</text>
        <dbReference type="Rhea" id="RHEA:43744"/>
        <dbReference type="Rhea" id="RHEA-COMP:10625"/>
        <dbReference type="Rhea" id="RHEA-COMP:10670"/>
        <dbReference type="ChEBI" id="CHEBI:15378"/>
        <dbReference type="ChEBI" id="CHEBI:30616"/>
        <dbReference type="ChEBI" id="CHEBI:32551"/>
        <dbReference type="ChEBI" id="CHEBI:33019"/>
        <dbReference type="ChEBI" id="CHEBI:82748"/>
        <dbReference type="ChEBI" id="CHEBI:83665"/>
        <dbReference type="ChEBI" id="CHEBI:456215"/>
        <dbReference type="EC" id="6.3.4.19"/>
    </reaction>
</comment>
<dbReference type="PANTHER" id="PTHR43033">
    <property type="entry name" value="TRNA(ILE)-LYSIDINE SYNTHASE-RELATED"/>
    <property type="match status" value="1"/>
</dbReference>
<dbReference type="NCBIfam" id="TIGR02432">
    <property type="entry name" value="lysidine_TilS_N"/>
    <property type="match status" value="1"/>
</dbReference>
<organism evidence="10 11">
    <name type="scientific">Pedobacter ginsenosidimutans</name>
    <dbReference type="NCBI Taxonomy" id="687842"/>
    <lineage>
        <taxon>Bacteria</taxon>
        <taxon>Pseudomonadati</taxon>
        <taxon>Bacteroidota</taxon>
        <taxon>Sphingobacteriia</taxon>
        <taxon>Sphingobacteriales</taxon>
        <taxon>Sphingobacteriaceae</taxon>
        <taxon>Pedobacter</taxon>
    </lineage>
</organism>
<evidence type="ECO:0000256" key="3">
    <source>
        <dbReference type="ARBA" id="ARBA00022598"/>
    </source>
</evidence>
<comment type="caution">
    <text evidence="10">The sequence shown here is derived from an EMBL/GenBank/DDBJ whole genome shotgun (WGS) entry which is preliminary data.</text>
</comment>
<dbReference type="SUPFAM" id="SSF56037">
    <property type="entry name" value="PheT/TilS domain"/>
    <property type="match status" value="1"/>
</dbReference>
<dbReference type="HAMAP" id="MF_01161">
    <property type="entry name" value="tRNA_Ile_lys_synt"/>
    <property type="match status" value="1"/>
</dbReference>
<evidence type="ECO:0000256" key="7">
    <source>
        <dbReference type="ARBA" id="ARBA00048539"/>
    </source>
</evidence>
<feature type="binding site" evidence="8">
    <location>
        <begin position="28"/>
        <end position="33"/>
    </location>
    <ligand>
        <name>ATP</name>
        <dbReference type="ChEBI" id="CHEBI:30616"/>
    </ligand>
</feature>
<dbReference type="EC" id="6.3.4.19" evidence="8"/>
<dbReference type="OrthoDB" id="9807403at2"/>
<dbReference type="InterPro" id="IPR012795">
    <property type="entry name" value="tRNA_Ile_lys_synt_N"/>
</dbReference>
<evidence type="ECO:0000256" key="6">
    <source>
        <dbReference type="ARBA" id="ARBA00022840"/>
    </source>
</evidence>
<dbReference type="GO" id="GO:0032267">
    <property type="term" value="F:tRNA(Ile)-lysidine synthase activity"/>
    <property type="evidence" value="ECO:0007669"/>
    <property type="project" value="UniProtKB-EC"/>
</dbReference>